<dbReference type="GO" id="GO:0050851">
    <property type="term" value="P:antigen receptor-mediated signaling pathway"/>
    <property type="evidence" value="ECO:0007669"/>
    <property type="project" value="TreeGrafter"/>
</dbReference>
<dbReference type="EMBL" id="AAGW02025318">
    <property type="status" value="NOT_ANNOTATED_CDS"/>
    <property type="molecule type" value="Genomic_DNA"/>
</dbReference>
<dbReference type="Pfam" id="PF15681">
    <property type="entry name" value="LAX"/>
    <property type="match status" value="1"/>
</dbReference>
<protein>
    <submittedName>
        <fullName evidence="2">Uncharacterized protein</fullName>
    </submittedName>
</protein>
<dbReference type="Bgee" id="ENSOCUG00000003715">
    <property type="expression patterns" value="Expressed in blood and 9 other cell types or tissues"/>
</dbReference>
<dbReference type="STRING" id="9986.ENSOCUP00000045929"/>
<dbReference type="FunCoup" id="A0A5F9DKF5">
    <property type="interactions" value="98"/>
</dbReference>
<gene>
    <name evidence="2" type="primary">LAX1</name>
</gene>
<feature type="region of interest" description="Disordered" evidence="1">
    <location>
        <begin position="123"/>
        <end position="146"/>
    </location>
</feature>
<accession>A0A5F9DKF5</accession>
<sequence>MQNTNPFAFSPGSQPQRRSGSVADTPAGGCEPEQAKKQKTGRTSEAAGRWAPSPRPCQECKGAPWRPAAWKGRVPYLRVTGMPSLTLPRPGQRAKNIYDLLPPRQEDLGRCQSRSIRVFSTESLLSRNPDPPGHVPSQGSSTLQGHGARIPTVGFAVGIYDNAPVPHVCQTLVPSAHYGNDGAPRQRTSSASEDANDYVNVPAADAAAEPPASACSTAEPPASSCSAPGCCFAHQSAQGLGFTEESHEDCDGAGDYSTLWCPADPLSEADSSSQASDDYVNMARLELSGSQETQLWAALQRCGDDGNVAPAQPDGSQQRAGGEATSSSLDGAAAGRAQGPGTHLQPVSRRLLASGEVVAFQPPAESESCQLQRERTCSEDSSDYENVLAVQPGGQDAGTWLPPDQLRPRPPTGMPHDTVCPASSLAAEEPQGDSGPP</sequence>
<dbReference type="GO" id="GO:0050868">
    <property type="term" value="P:negative regulation of T cell activation"/>
    <property type="evidence" value="ECO:0007669"/>
    <property type="project" value="TreeGrafter"/>
</dbReference>
<dbReference type="GO" id="GO:0005886">
    <property type="term" value="C:plasma membrane"/>
    <property type="evidence" value="ECO:0007669"/>
    <property type="project" value="TreeGrafter"/>
</dbReference>
<proteinExistence type="predicted"/>
<reference evidence="2" key="2">
    <citation type="submission" date="2025-08" db="UniProtKB">
        <authorList>
            <consortium name="Ensembl"/>
        </authorList>
    </citation>
    <scope>IDENTIFICATION</scope>
    <source>
        <strain evidence="2">Thorbecke</strain>
    </source>
</reference>
<dbReference type="GO" id="GO:0046649">
    <property type="term" value="P:lymphocyte activation"/>
    <property type="evidence" value="ECO:0007669"/>
    <property type="project" value="TreeGrafter"/>
</dbReference>
<evidence type="ECO:0000313" key="2">
    <source>
        <dbReference type="Ensembl" id="ENSOCUP00000045929.1"/>
    </source>
</evidence>
<feature type="region of interest" description="Disordered" evidence="1">
    <location>
        <begin position="392"/>
        <end position="437"/>
    </location>
</feature>
<dbReference type="PANTHER" id="PTHR24091:SF0">
    <property type="entry name" value="LYMPHOCYTE TRANSMEMBRANE ADAPTER 1"/>
    <property type="match status" value="1"/>
</dbReference>
<reference evidence="2 3" key="1">
    <citation type="journal article" date="2011" name="Nature">
        <title>A high-resolution map of human evolutionary constraint using 29 mammals.</title>
        <authorList>
            <person name="Lindblad-Toh K."/>
            <person name="Garber M."/>
            <person name="Zuk O."/>
            <person name="Lin M.F."/>
            <person name="Parker B.J."/>
            <person name="Washietl S."/>
            <person name="Kheradpour P."/>
            <person name="Ernst J."/>
            <person name="Jordan G."/>
            <person name="Mauceli E."/>
            <person name="Ward L.D."/>
            <person name="Lowe C.B."/>
            <person name="Holloway A.K."/>
            <person name="Clamp M."/>
            <person name="Gnerre S."/>
            <person name="Alfoldi J."/>
            <person name="Beal K."/>
            <person name="Chang J."/>
            <person name="Clawson H."/>
            <person name="Cuff J."/>
            <person name="Di Palma F."/>
            <person name="Fitzgerald S."/>
            <person name="Flicek P."/>
            <person name="Guttman M."/>
            <person name="Hubisz M.J."/>
            <person name="Jaffe D.B."/>
            <person name="Jungreis I."/>
            <person name="Kent W.J."/>
            <person name="Kostka D."/>
            <person name="Lara M."/>
            <person name="Martins A.L."/>
            <person name="Massingham T."/>
            <person name="Moltke I."/>
            <person name="Raney B.J."/>
            <person name="Rasmussen M.D."/>
            <person name="Robinson J."/>
            <person name="Stark A."/>
            <person name="Vilella A.J."/>
            <person name="Wen J."/>
            <person name="Xie X."/>
            <person name="Zody M.C."/>
            <person name="Baldwin J."/>
            <person name="Bloom T."/>
            <person name="Chin C.W."/>
            <person name="Heiman D."/>
            <person name="Nicol R."/>
            <person name="Nusbaum C."/>
            <person name="Young S."/>
            <person name="Wilkinson J."/>
            <person name="Worley K.C."/>
            <person name="Kovar C.L."/>
            <person name="Muzny D.M."/>
            <person name="Gibbs R.A."/>
            <person name="Cree A."/>
            <person name="Dihn H.H."/>
            <person name="Fowler G."/>
            <person name="Jhangiani S."/>
            <person name="Joshi V."/>
            <person name="Lee S."/>
            <person name="Lewis L.R."/>
            <person name="Nazareth L.V."/>
            <person name="Okwuonu G."/>
            <person name="Santibanez J."/>
            <person name="Warren W.C."/>
            <person name="Mardis E.R."/>
            <person name="Weinstock G.M."/>
            <person name="Wilson R.K."/>
            <person name="Delehaunty K."/>
            <person name="Dooling D."/>
            <person name="Fronik C."/>
            <person name="Fulton L."/>
            <person name="Fulton B."/>
            <person name="Graves T."/>
            <person name="Minx P."/>
            <person name="Sodergren E."/>
            <person name="Birney E."/>
            <person name="Margulies E.H."/>
            <person name="Herrero J."/>
            <person name="Green E.D."/>
            <person name="Haussler D."/>
            <person name="Siepel A."/>
            <person name="Goldman N."/>
            <person name="Pollard K.S."/>
            <person name="Pedersen J.S."/>
            <person name="Lander E.S."/>
            <person name="Kellis M."/>
        </authorList>
    </citation>
    <scope>NUCLEOTIDE SEQUENCE [LARGE SCALE GENOMIC DNA]</scope>
    <source>
        <strain evidence="2 3">Thorbecke inbred</strain>
    </source>
</reference>
<dbReference type="GeneTree" id="ENSGT00390000014063"/>
<dbReference type="InParanoid" id="A0A5F9DKF5"/>
<feature type="region of interest" description="Disordered" evidence="1">
    <location>
        <begin position="1"/>
        <end position="63"/>
    </location>
</feature>
<evidence type="ECO:0000256" key="1">
    <source>
        <dbReference type="SAM" id="MobiDB-lite"/>
    </source>
</evidence>
<feature type="region of interest" description="Disordered" evidence="1">
    <location>
        <begin position="305"/>
        <end position="344"/>
    </location>
</feature>
<dbReference type="AlphaFoldDB" id="A0A5F9DKF5"/>
<dbReference type="Proteomes" id="UP000001811">
    <property type="component" value="Chromosome 16"/>
</dbReference>
<organism evidence="2 3">
    <name type="scientific">Oryctolagus cuniculus</name>
    <name type="common">Rabbit</name>
    <dbReference type="NCBI Taxonomy" id="9986"/>
    <lineage>
        <taxon>Eukaryota</taxon>
        <taxon>Metazoa</taxon>
        <taxon>Chordata</taxon>
        <taxon>Craniata</taxon>
        <taxon>Vertebrata</taxon>
        <taxon>Euteleostomi</taxon>
        <taxon>Mammalia</taxon>
        <taxon>Eutheria</taxon>
        <taxon>Euarchontoglires</taxon>
        <taxon>Glires</taxon>
        <taxon>Lagomorpha</taxon>
        <taxon>Leporidae</taxon>
        <taxon>Oryctolagus</taxon>
    </lineage>
</organism>
<dbReference type="Ensembl" id="ENSOCUT00000042645.1">
    <property type="protein sequence ID" value="ENSOCUP00000045929.1"/>
    <property type="gene ID" value="ENSOCUG00000003715.4"/>
</dbReference>
<reference evidence="2" key="3">
    <citation type="submission" date="2025-09" db="UniProtKB">
        <authorList>
            <consortium name="Ensembl"/>
        </authorList>
    </citation>
    <scope>IDENTIFICATION</scope>
    <source>
        <strain evidence="2">Thorbecke</strain>
    </source>
</reference>
<dbReference type="InterPro" id="IPR031393">
    <property type="entry name" value="LAX"/>
</dbReference>
<feature type="compositionally biased region" description="Polar residues" evidence="1">
    <location>
        <begin position="314"/>
        <end position="329"/>
    </location>
</feature>
<name>A0A5F9DKF5_RABIT</name>
<keyword evidence="3" id="KW-1185">Reference proteome</keyword>
<dbReference type="GO" id="GO:0035556">
    <property type="term" value="P:intracellular signal transduction"/>
    <property type="evidence" value="ECO:0007669"/>
    <property type="project" value="TreeGrafter"/>
</dbReference>
<dbReference type="GO" id="GO:0006955">
    <property type="term" value="P:immune response"/>
    <property type="evidence" value="ECO:0007669"/>
    <property type="project" value="InterPro"/>
</dbReference>
<dbReference type="PANTHER" id="PTHR24091">
    <property type="entry name" value="LYMPHOCYTE TRANSMEMBRANE ADAPTER 1"/>
    <property type="match status" value="1"/>
</dbReference>
<evidence type="ECO:0000313" key="3">
    <source>
        <dbReference type="Proteomes" id="UP000001811"/>
    </source>
</evidence>
<feature type="compositionally biased region" description="Polar residues" evidence="1">
    <location>
        <begin position="1"/>
        <end position="19"/>
    </location>
</feature>